<feature type="binding site" evidence="7">
    <location>
        <position position="127"/>
    </location>
    <ligand>
        <name>Fe cation</name>
        <dbReference type="ChEBI" id="CHEBI:24875"/>
        <label>1</label>
    </ligand>
</feature>
<dbReference type="InterPro" id="IPR012347">
    <property type="entry name" value="Ferritin-like"/>
</dbReference>
<dbReference type="GO" id="GO:0006879">
    <property type="term" value="P:intracellular iron ion homeostasis"/>
    <property type="evidence" value="ECO:0007669"/>
    <property type="project" value="UniProtKB-KW"/>
</dbReference>
<keyword evidence="4" id="KW-0560">Oxidoreductase</keyword>
<dbReference type="GO" id="GO:0008198">
    <property type="term" value="F:ferrous iron binding"/>
    <property type="evidence" value="ECO:0007669"/>
    <property type="project" value="TreeGrafter"/>
</dbReference>
<dbReference type="AlphaFoldDB" id="A0AB33IY11"/>
<gene>
    <name evidence="10" type="ORF">GTC17253_20150</name>
</gene>
<dbReference type="EMBL" id="AP035785">
    <property type="protein sequence ID" value="BFO72049.1"/>
    <property type="molecule type" value="Genomic_DNA"/>
</dbReference>
<feature type="binding site" evidence="7">
    <location>
        <position position="53"/>
    </location>
    <ligand>
        <name>Fe cation</name>
        <dbReference type="ChEBI" id="CHEBI:24875"/>
        <label>1</label>
    </ligand>
</feature>
<sequence>MISEKLQDALNGQIVNEIYSANLYLSMSFYMEKEGFDGFSTWMKKQSAEEMDHAYQMASYLIKRGGTATVNQIAAVRQSWNSPLEAFEDAYKHECHVSKLIDNILDEAIAEGDKATEDFLWQFVREQVEEEATASGIVDRIKKMGESAIFGLDQQYGARV</sequence>
<feature type="binding site" evidence="7">
    <location>
        <position position="17"/>
    </location>
    <ligand>
        <name>Fe cation</name>
        <dbReference type="ChEBI" id="CHEBI:24875"/>
        <label>1</label>
    </ligand>
</feature>
<dbReference type="Pfam" id="PF00210">
    <property type="entry name" value="Ferritin"/>
    <property type="match status" value="1"/>
</dbReference>
<protein>
    <recommendedName>
        <fullName evidence="8">Ferritin</fullName>
        <ecNumber evidence="8">1.16.3.2</ecNumber>
    </recommendedName>
</protein>
<feature type="binding site" evidence="7">
    <location>
        <position position="94"/>
    </location>
    <ligand>
        <name>Fe cation</name>
        <dbReference type="ChEBI" id="CHEBI:24875"/>
        <label>1</label>
    </ligand>
</feature>
<dbReference type="GO" id="GO:0006826">
    <property type="term" value="P:iron ion transport"/>
    <property type="evidence" value="ECO:0007669"/>
    <property type="project" value="InterPro"/>
</dbReference>
<keyword evidence="2 8" id="KW-0409">Iron storage</keyword>
<evidence type="ECO:0000256" key="1">
    <source>
        <dbReference type="ARBA" id="ARBA00006950"/>
    </source>
</evidence>
<proteinExistence type="inferred from homology"/>
<dbReference type="Gene3D" id="1.20.1260.10">
    <property type="match status" value="1"/>
</dbReference>
<evidence type="ECO:0000256" key="4">
    <source>
        <dbReference type="ARBA" id="ARBA00023002"/>
    </source>
</evidence>
<comment type="catalytic activity">
    <reaction evidence="8">
        <text>4 Fe(2+) + O2 + 6 H2O = 4 iron(III) oxide-hydroxide + 12 H(+)</text>
        <dbReference type="Rhea" id="RHEA:11972"/>
        <dbReference type="ChEBI" id="CHEBI:15377"/>
        <dbReference type="ChEBI" id="CHEBI:15378"/>
        <dbReference type="ChEBI" id="CHEBI:15379"/>
        <dbReference type="ChEBI" id="CHEBI:29033"/>
        <dbReference type="ChEBI" id="CHEBI:78619"/>
        <dbReference type="EC" id="1.16.3.2"/>
    </reaction>
</comment>
<name>A0AB33IY11_9BACT</name>
<keyword evidence="3 7" id="KW-0479">Metal-binding</keyword>
<evidence type="ECO:0000256" key="8">
    <source>
        <dbReference type="RuleBase" id="RU361145"/>
    </source>
</evidence>
<dbReference type="FunFam" id="1.20.1260.10:FF:000001">
    <property type="entry name" value="Non-heme ferritin"/>
    <property type="match status" value="1"/>
</dbReference>
<dbReference type="PANTHER" id="PTHR11431">
    <property type="entry name" value="FERRITIN"/>
    <property type="match status" value="1"/>
</dbReference>
<dbReference type="GO" id="GO:0004322">
    <property type="term" value="F:ferroxidase activity"/>
    <property type="evidence" value="ECO:0007669"/>
    <property type="project" value="TreeGrafter"/>
</dbReference>
<feature type="domain" description="Ferritin-like diiron" evidence="9">
    <location>
        <begin position="1"/>
        <end position="145"/>
    </location>
</feature>
<evidence type="ECO:0000256" key="7">
    <source>
        <dbReference type="PIRSR" id="PIRSR601519-1"/>
    </source>
</evidence>
<dbReference type="PANTHER" id="PTHR11431:SF127">
    <property type="entry name" value="BACTERIAL NON-HEME FERRITIN"/>
    <property type="match status" value="1"/>
</dbReference>
<dbReference type="InterPro" id="IPR008331">
    <property type="entry name" value="Ferritin_DPS_dom"/>
</dbReference>
<dbReference type="SUPFAM" id="SSF47240">
    <property type="entry name" value="Ferritin-like"/>
    <property type="match status" value="1"/>
</dbReference>
<dbReference type="InterPro" id="IPR009040">
    <property type="entry name" value="Ferritin-like_diiron"/>
</dbReference>
<comment type="similarity">
    <text evidence="1 8">Belongs to the ferritin family. Prokaryotic subfamily.</text>
</comment>
<evidence type="ECO:0000256" key="3">
    <source>
        <dbReference type="ARBA" id="ARBA00022723"/>
    </source>
</evidence>
<dbReference type="InterPro" id="IPR041719">
    <property type="entry name" value="Ferritin_prok"/>
</dbReference>
<comment type="function">
    <text evidence="6">May alleviate iron toxicity in the presence of oxygen.</text>
</comment>
<comment type="subcellular location">
    <subcellularLocation>
        <location evidence="8">Cytoplasm</location>
    </subcellularLocation>
</comment>
<organism evidence="10">
    <name type="scientific">Prevotella sp. GTC17253</name>
    <dbReference type="NCBI Taxonomy" id="3236793"/>
    <lineage>
        <taxon>Bacteria</taxon>
        <taxon>Pseudomonadati</taxon>
        <taxon>Bacteroidota</taxon>
        <taxon>Bacteroidia</taxon>
        <taxon>Bacteroidales</taxon>
        <taxon>Prevotellaceae</taxon>
        <taxon>Prevotella</taxon>
    </lineage>
</organism>
<dbReference type="CDD" id="cd01055">
    <property type="entry name" value="Nonheme_Ferritin"/>
    <property type="match status" value="1"/>
</dbReference>
<dbReference type="GO" id="GO:0005829">
    <property type="term" value="C:cytosol"/>
    <property type="evidence" value="ECO:0007669"/>
    <property type="project" value="TreeGrafter"/>
</dbReference>
<dbReference type="InterPro" id="IPR009078">
    <property type="entry name" value="Ferritin-like_SF"/>
</dbReference>
<dbReference type="EC" id="1.16.3.2" evidence="8"/>
<evidence type="ECO:0000259" key="9">
    <source>
        <dbReference type="PROSITE" id="PS50905"/>
    </source>
</evidence>
<reference evidence="10" key="1">
    <citation type="submission" date="2024-07" db="EMBL/GenBank/DDBJ databases">
        <title>Complete genome sequence of Prevotella sp. YM-2024 GTC17253.</title>
        <authorList>
            <person name="Hayashi M."/>
            <person name="Muto Y."/>
            <person name="Tanaka K."/>
            <person name="Niwa H."/>
        </authorList>
    </citation>
    <scope>NUCLEOTIDE SEQUENCE</scope>
    <source>
        <strain evidence="10">GTC17253</strain>
    </source>
</reference>
<dbReference type="GO" id="GO:0042802">
    <property type="term" value="F:identical protein binding"/>
    <property type="evidence" value="ECO:0007669"/>
    <property type="project" value="UniProtKB-ARBA"/>
</dbReference>
<dbReference type="GO" id="GO:0008199">
    <property type="term" value="F:ferric iron binding"/>
    <property type="evidence" value="ECO:0007669"/>
    <property type="project" value="InterPro"/>
</dbReference>
<keyword evidence="5 7" id="KW-0408">Iron</keyword>
<comment type="function">
    <text evidence="8">Iron-storage protein.</text>
</comment>
<evidence type="ECO:0000256" key="5">
    <source>
        <dbReference type="ARBA" id="ARBA00023004"/>
    </source>
</evidence>
<evidence type="ECO:0000256" key="2">
    <source>
        <dbReference type="ARBA" id="ARBA00022434"/>
    </source>
</evidence>
<feature type="binding site" evidence="7">
    <location>
        <position position="50"/>
    </location>
    <ligand>
        <name>Fe cation</name>
        <dbReference type="ChEBI" id="CHEBI:24875"/>
        <label>1</label>
    </ligand>
</feature>
<evidence type="ECO:0000313" key="10">
    <source>
        <dbReference type="EMBL" id="BFO72049.1"/>
    </source>
</evidence>
<accession>A0AB33IY11</accession>
<evidence type="ECO:0000256" key="6">
    <source>
        <dbReference type="ARBA" id="ARBA00054546"/>
    </source>
</evidence>
<dbReference type="InterPro" id="IPR001519">
    <property type="entry name" value="Ferritin"/>
</dbReference>
<dbReference type="PROSITE" id="PS50905">
    <property type="entry name" value="FERRITIN_LIKE"/>
    <property type="match status" value="1"/>
</dbReference>
<keyword evidence="8" id="KW-0963">Cytoplasm</keyword>